<dbReference type="InterPro" id="IPR050639">
    <property type="entry name" value="SSR_resolvase"/>
</dbReference>
<comment type="caution">
    <text evidence="8">The sequence shown here is derived from an EMBL/GenBank/DDBJ whole genome shotgun (WGS) entry which is preliminary data.</text>
</comment>
<dbReference type="InterPro" id="IPR011109">
    <property type="entry name" value="DNA_bind_recombinase_dom"/>
</dbReference>
<evidence type="ECO:0000256" key="4">
    <source>
        <dbReference type="PIRSR" id="PIRSR606118-50"/>
    </source>
</evidence>
<evidence type="ECO:0000259" key="7">
    <source>
        <dbReference type="PROSITE" id="PS51737"/>
    </source>
</evidence>
<dbReference type="SMART" id="SM00857">
    <property type="entry name" value="Resolvase"/>
    <property type="match status" value="1"/>
</dbReference>
<dbReference type="SUPFAM" id="SSF53041">
    <property type="entry name" value="Resolvase-like"/>
    <property type="match status" value="1"/>
</dbReference>
<dbReference type="EMBL" id="JAGSOT010000039">
    <property type="protein sequence ID" value="MBR7796979.1"/>
    <property type="molecule type" value="Genomic_DNA"/>
</dbReference>
<dbReference type="PROSITE" id="PS51736">
    <property type="entry name" value="RECOMBINASES_3"/>
    <property type="match status" value="1"/>
</dbReference>
<feature type="domain" description="Recombinase" evidence="7">
    <location>
        <begin position="165"/>
        <end position="262"/>
    </location>
</feature>
<dbReference type="InterPro" id="IPR006119">
    <property type="entry name" value="Resolv_N"/>
</dbReference>
<dbReference type="Gene3D" id="3.90.1750.20">
    <property type="entry name" value="Putative Large Serine Recombinase, Chain B, Domain 2"/>
    <property type="match status" value="1"/>
</dbReference>
<reference evidence="8" key="1">
    <citation type="submission" date="2021-04" db="EMBL/GenBank/DDBJ databases">
        <title>Isolation and polyphasic classification of algal microorganism.</title>
        <authorList>
            <person name="Wang S."/>
        </authorList>
    </citation>
    <scope>NUCLEOTIDE SEQUENCE</scope>
    <source>
        <strain evidence="8">720a</strain>
    </source>
</reference>
<feature type="active site" description="O-(5'-phospho-DNA)-serine intermediate" evidence="4 5">
    <location>
        <position position="17"/>
    </location>
</feature>
<feature type="domain" description="Resolvase/invertase-type recombinase catalytic" evidence="6">
    <location>
        <begin position="9"/>
        <end position="158"/>
    </location>
</feature>
<dbReference type="PANTHER" id="PTHR30461:SF23">
    <property type="entry name" value="DNA RECOMBINASE-RELATED"/>
    <property type="match status" value="1"/>
</dbReference>
<dbReference type="Proteomes" id="UP000675284">
    <property type="component" value="Unassembled WGS sequence"/>
</dbReference>
<dbReference type="PROSITE" id="PS00397">
    <property type="entry name" value="RECOMBINASES_1"/>
    <property type="match status" value="1"/>
</dbReference>
<dbReference type="Pfam" id="PF00239">
    <property type="entry name" value="Resolvase"/>
    <property type="match status" value="1"/>
</dbReference>
<accession>A0A941DXL6</accession>
<dbReference type="GO" id="GO:0000150">
    <property type="term" value="F:DNA strand exchange activity"/>
    <property type="evidence" value="ECO:0007669"/>
    <property type="project" value="InterPro"/>
</dbReference>
<dbReference type="PROSITE" id="PS51737">
    <property type="entry name" value="RECOMBINASE_DNA_BIND"/>
    <property type="match status" value="1"/>
</dbReference>
<keyword evidence="2" id="KW-0238">DNA-binding</keyword>
<dbReference type="CDD" id="cd00338">
    <property type="entry name" value="Ser_Recombinase"/>
    <property type="match status" value="1"/>
</dbReference>
<evidence type="ECO:0000256" key="3">
    <source>
        <dbReference type="ARBA" id="ARBA00023172"/>
    </source>
</evidence>
<dbReference type="InterPro" id="IPR006118">
    <property type="entry name" value="Recombinase_CS"/>
</dbReference>
<sequence>MFNNRKGLKAVIYVRVSTMGQVDGASLDEQERQCRKACDFLGHNLVRVYREEGESGASEDRTQLQKLMKDAEQGLFQIVIVYSPDRFSRSFRVMMNTYYKLREDMPEPVHLYITNYNIDTSTDIGHACFQMFSTFAEMDRKNIKQRMDMGKEAKLKAGAYISRKPYGYIVSDDGKLFPHPEEAEIVKEIFKLRAYRGLSYRRIAGKLNEKNVTAPNGGKWNHGTVSKIVKKPLYKGVFIYNEEIIPTDYKPIITPQEFGRAN</sequence>
<keyword evidence="3" id="KW-0233">DNA recombination</keyword>
<dbReference type="AlphaFoldDB" id="A0A941DXL6"/>
<dbReference type="RefSeq" id="WP_166530571.1">
    <property type="nucleotide sequence ID" value="NZ_JAGSOT010000039.1"/>
</dbReference>
<dbReference type="GO" id="GO:0015074">
    <property type="term" value="P:DNA integration"/>
    <property type="evidence" value="ECO:0007669"/>
    <property type="project" value="UniProtKB-KW"/>
</dbReference>
<dbReference type="GO" id="GO:0003677">
    <property type="term" value="F:DNA binding"/>
    <property type="evidence" value="ECO:0007669"/>
    <property type="project" value="UniProtKB-KW"/>
</dbReference>
<proteinExistence type="predicted"/>
<evidence type="ECO:0000256" key="1">
    <source>
        <dbReference type="ARBA" id="ARBA00022908"/>
    </source>
</evidence>
<evidence type="ECO:0000256" key="2">
    <source>
        <dbReference type="ARBA" id="ARBA00023125"/>
    </source>
</evidence>
<protein>
    <submittedName>
        <fullName evidence="8">Recombinase family protein</fullName>
    </submittedName>
</protein>
<keyword evidence="9" id="KW-1185">Reference proteome</keyword>
<gene>
    <name evidence="8" type="ORF">KCX74_13100</name>
</gene>
<dbReference type="PANTHER" id="PTHR30461">
    <property type="entry name" value="DNA-INVERTASE FROM LAMBDOID PROPHAGE"/>
    <property type="match status" value="1"/>
</dbReference>
<name>A0A941DXL6_9BACI</name>
<evidence type="ECO:0000259" key="6">
    <source>
        <dbReference type="PROSITE" id="PS51736"/>
    </source>
</evidence>
<dbReference type="InterPro" id="IPR036162">
    <property type="entry name" value="Resolvase-like_N_sf"/>
</dbReference>
<evidence type="ECO:0000313" key="9">
    <source>
        <dbReference type="Proteomes" id="UP000675284"/>
    </source>
</evidence>
<evidence type="ECO:0000313" key="8">
    <source>
        <dbReference type="EMBL" id="MBR7796979.1"/>
    </source>
</evidence>
<keyword evidence="1" id="KW-0229">DNA integration</keyword>
<dbReference type="InterPro" id="IPR038109">
    <property type="entry name" value="DNA_bind_recomb_sf"/>
</dbReference>
<evidence type="ECO:0000256" key="5">
    <source>
        <dbReference type="PROSITE-ProRule" id="PRU10137"/>
    </source>
</evidence>
<organism evidence="8 9">
    <name type="scientific">Virgibacillus salarius</name>
    <dbReference type="NCBI Taxonomy" id="447199"/>
    <lineage>
        <taxon>Bacteria</taxon>
        <taxon>Bacillati</taxon>
        <taxon>Bacillota</taxon>
        <taxon>Bacilli</taxon>
        <taxon>Bacillales</taxon>
        <taxon>Bacillaceae</taxon>
        <taxon>Virgibacillus</taxon>
    </lineage>
</organism>
<dbReference type="Pfam" id="PF07508">
    <property type="entry name" value="Recombinase"/>
    <property type="match status" value="1"/>
</dbReference>
<dbReference type="Gene3D" id="3.40.50.1390">
    <property type="entry name" value="Resolvase, N-terminal catalytic domain"/>
    <property type="match status" value="1"/>
</dbReference>